<gene>
    <name evidence="1" type="ORF">GCM10009769_05230</name>
    <name evidence="2" type="ORF">JOE58_000733</name>
</gene>
<dbReference type="Proteomes" id="UP000746584">
    <property type="component" value="Unassembled WGS sequence"/>
</dbReference>
<accession>A0A8H9G792</accession>
<dbReference type="RefSeq" id="WP_175329339.1">
    <property type="nucleotide sequence ID" value="NZ_BMOI01000001.1"/>
</dbReference>
<name>A0A8H9G792_9MICO</name>
<evidence type="ECO:0000313" key="2">
    <source>
        <dbReference type="EMBL" id="MBM7801482.1"/>
    </source>
</evidence>
<reference evidence="1" key="2">
    <citation type="submission" date="2020-09" db="EMBL/GenBank/DDBJ databases">
        <authorList>
            <person name="Sun Q."/>
            <person name="Ohkuma M."/>
        </authorList>
    </citation>
    <scope>NUCLEOTIDE SEQUENCE</scope>
    <source>
        <strain evidence="1">JCM 1480</strain>
    </source>
</reference>
<evidence type="ECO:0000313" key="1">
    <source>
        <dbReference type="EMBL" id="GGK90142.1"/>
    </source>
</evidence>
<dbReference type="EMBL" id="BMOI01000001">
    <property type="protein sequence ID" value="GGK90142.1"/>
    <property type="molecule type" value="Genomic_DNA"/>
</dbReference>
<dbReference type="Proteomes" id="UP000648535">
    <property type="component" value="Unassembled WGS sequence"/>
</dbReference>
<sequence length="352" mass="38127">MITAADLLEGPRGRRFSLELLRAAGGRSAAAEHLGNVLFWADVHLTREQGREVALWGLALDDSGTLAAVAAALDAVERTDPAPGEVVEALEQAAESARWWEERDAVDDLLVHPQLRDALRRLAGWAASSPAVQRLGAPVAAHWAVAFDGGDPGRPAAPVHEALVDWAEQIRADQQEGTDGPASGEWWTTPPWPAPETTPAPFADQGPLALWAVEDSFGWQRAEVTEAHGGRVSRTIVVDRPEDWADLCRRFPLDVSATTRRWDWGVATGRAGAWVMPDWSAVAAEVDVVELTIAGWFRCSGLAVPVDADRASVVAGWTPGSRYWLTDPGPERGESCTWARDRNQGPWTHTGD</sequence>
<dbReference type="EMBL" id="JAFBCG010000001">
    <property type="protein sequence ID" value="MBM7801482.1"/>
    <property type="molecule type" value="Genomic_DNA"/>
</dbReference>
<organism evidence="1 3">
    <name type="scientific">Curtobacterium luteum</name>
    <dbReference type="NCBI Taxonomy" id="33881"/>
    <lineage>
        <taxon>Bacteria</taxon>
        <taxon>Bacillati</taxon>
        <taxon>Actinomycetota</taxon>
        <taxon>Actinomycetes</taxon>
        <taxon>Micrococcales</taxon>
        <taxon>Microbacteriaceae</taxon>
        <taxon>Curtobacterium</taxon>
    </lineage>
</organism>
<evidence type="ECO:0000313" key="3">
    <source>
        <dbReference type="Proteomes" id="UP000648535"/>
    </source>
</evidence>
<reference evidence="2 4" key="3">
    <citation type="submission" date="2021-01" db="EMBL/GenBank/DDBJ databases">
        <title>Sequencing the genomes of 1000 actinobacteria strains.</title>
        <authorList>
            <person name="Klenk H.-P."/>
        </authorList>
    </citation>
    <scope>NUCLEOTIDE SEQUENCE [LARGE SCALE GENOMIC DNA]</scope>
    <source>
        <strain evidence="2 4">DSM 20542</strain>
    </source>
</reference>
<proteinExistence type="predicted"/>
<comment type="caution">
    <text evidence="1">The sequence shown here is derived from an EMBL/GenBank/DDBJ whole genome shotgun (WGS) entry which is preliminary data.</text>
</comment>
<dbReference type="AlphaFoldDB" id="A0A8H9G792"/>
<evidence type="ECO:0000313" key="4">
    <source>
        <dbReference type="Proteomes" id="UP000746584"/>
    </source>
</evidence>
<protein>
    <submittedName>
        <fullName evidence="1">Uncharacterized protein</fullName>
    </submittedName>
</protein>
<reference evidence="1" key="1">
    <citation type="journal article" date="2014" name="Int. J. Syst. Evol. Microbiol.">
        <title>Complete genome sequence of Corynebacterium casei LMG S-19264T (=DSM 44701T), isolated from a smear-ripened cheese.</title>
        <authorList>
            <consortium name="US DOE Joint Genome Institute (JGI-PGF)"/>
            <person name="Walter F."/>
            <person name="Albersmeier A."/>
            <person name="Kalinowski J."/>
            <person name="Ruckert C."/>
        </authorList>
    </citation>
    <scope>NUCLEOTIDE SEQUENCE</scope>
    <source>
        <strain evidence="1">JCM 1480</strain>
    </source>
</reference>
<keyword evidence="4" id="KW-1185">Reference proteome</keyword>